<accession>A0ABT4ZZH2</accession>
<evidence type="ECO:0000313" key="2">
    <source>
        <dbReference type="Proteomes" id="UP001212123"/>
    </source>
</evidence>
<dbReference type="Proteomes" id="UP001212123">
    <property type="component" value="Unassembled WGS sequence"/>
</dbReference>
<dbReference type="EMBL" id="JAQMTU010000005">
    <property type="protein sequence ID" value="MDB9485060.1"/>
    <property type="molecule type" value="Genomic_DNA"/>
</dbReference>
<keyword evidence="2" id="KW-1185">Reference proteome</keyword>
<dbReference type="RefSeq" id="WP_196803163.1">
    <property type="nucleotide sequence ID" value="NZ_JAQMTU010000005.1"/>
</dbReference>
<name>A0ABT4ZZH2_9CYAN</name>
<gene>
    <name evidence="1" type="ORF">PN492_00540</name>
</gene>
<sequence>MELELFLLVADYLILIRDLQVITQDVKRVVLILGDYPNFDNQDYETLRFQLALIILSIKFTGFWVE</sequence>
<organism evidence="1 2">
    <name type="scientific">Dolichospermum circinale CS-537/01</name>
    <dbReference type="NCBI Taxonomy" id="3021739"/>
    <lineage>
        <taxon>Bacteria</taxon>
        <taxon>Bacillati</taxon>
        <taxon>Cyanobacteriota</taxon>
        <taxon>Cyanophyceae</taxon>
        <taxon>Nostocales</taxon>
        <taxon>Aphanizomenonaceae</taxon>
        <taxon>Dolichospermum</taxon>
        <taxon>Dolichospermum circinale</taxon>
    </lineage>
</organism>
<proteinExistence type="predicted"/>
<protein>
    <submittedName>
        <fullName evidence="1">Uncharacterized protein</fullName>
    </submittedName>
</protein>
<reference evidence="1 2" key="1">
    <citation type="submission" date="2023-01" db="EMBL/GenBank/DDBJ databases">
        <title>Genomes from the Australian National Cyanobacteria Reference Collection.</title>
        <authorList>
            <person name="Willis A."/>
            <person name="Lee E.M.F."/>
        </authorList>
    </citation>
    <scope>NUCLEOTIDE SEQUENCE [LARGE SCALE GENOMIC DNA]</scope>
    <source>
        <strain evidence="1 2">CS-537/01</strain>
    </source>
</reference>
<comment type="caution">
    <text evidence="1">The sequence shown here is derived from an EMBL/GenBank/DDBJ whole genome shotgun (WGS) entry which is preliminary data.</text>
</comment>
<evidence type="ECO:0000313" key="1">
    <source>
        <dbReference type="EMBL" id="MDB9485060.1"/>
    </source>
</evidence>